<evidence type="ECO:0000313" key="1">
    <source>
        <dbReference type="EMBL" id="MPN64715.1"/>
    </source>
</evidence>
<accession>A0A645JM44</accession>
<comment type="caution">
    <text evidence="1">The sequence shown here is derived from an EMBL/GenBank/DDBJ whole genome shotgun (WGS) entry which is preliminary data.</text>
</comment>
<reference evidence="1" key="1">
    <citation type="submission" date="2019-08" db="EMBL/GenBank/DDBJ databases">
        <authorList>
            <person name="Kucharzyk K."/>
            <person name="Murdoch R.W."/>
            <person name="Higgins S."/>
            <person name="Loffler F."/>
        </authorList>
    </citation>
    <scope>NUCLEOTIDE SEQUENCE</scope>
</reference>
<name>A0A645JM44_9ZZZZ</name>
<gene>
    <name evidence="1" type="ORF">SDC9_212491</name>
</gene>
<protein>
    <submittedName>
        <fullName evidence="1">Uncharacterized protein</fullName>
    </submittedName>
</protein>
<proteinExistence type="predicted"/>
<organism evidence="1">
    <name type="scientific">bioreactor metagenome</name>
    <dbReference type="NCBI Taxonomy" id="1076179"/>
    <lineage>
        <taxon>unclassified sequences</taxon>
        <taxon>metagenomes</taxon>
        <taxon>ecological metagenomes</taxon>
    </lineage>
</organism>
<dbReference type="AlphaFoldDB" id="A0A645JM44"/>
<sequence>MIYAAETSAGLDAPDLRRVFHDAEQRGVAHGRGADRTKRRSFRRIGQIAADGTGPDPFLEFGQQESQRFQLLAVPGEKGHGHAFGASASDSRKGAQKLHEVFKHLWIRMVHRIGFLRVSRFRSGRGC</sequence>
<dbReference type="EMBL" id="VSSQ01145989">
    <property type="protein sequence ID" value="MPN64715.1"/>
    <property type="molecule type" value="Genomic_DNA"/>
</dbReference>